<comment type="caution">
    <text evidence="2">The sequence shown here is derived from an EMBL/GenBank/DDBJ whole genome shotgun (WGS) entry which is preliminary data.</text>
</comment>
<evidence type="ECO:0008006" key="4">
    <source>
        <dbReference type="Google" id="ProtNLM"/>
    </source>
</evidence>
<keyword evidence="1" id="KW-0812">Transmembrane</keyword>
<accession>A0ABR7F1R2</accession>
<reference evidence="2 3" key="1">
    <citation type="submission" date="2020-08" db="EMBL/GenBank/DDBJ databases">
        <title>Genome public.</title>
        <authorList>
            <person name="Liu C."/>
            <person name="Sun Q."/>
        </authorList>
    </citation>
    <scope>NUCLEOTIDE SEQUENCE [LARGE SCALE GENOMIC DNA]</scope>
    <source>
        <strain evidence="2 3">BX4</strain>
    </source>
</reference>
<gene>
    <name evidence="2" type="ORF">H8S00_01960</name>
</gene>
<sequence length="53" mass="6218">MSGFTTFISRIKNNDKAMFVGKIIFFYAIFMIIWGYFILSQDSSAPAFIYEEF</sequence>
<organism evidence="2 3">
    <name type="scientific">Eubacterium segne</name>
    <dbReference type="NCBI Taxonomy" id="2763045"/>
    <lineage>
        <taxon>Bacteria</taxon>
        <taxon>Bacillati</taxon>
        <taxon>Bacillota</taxon>
        <taxon>Clostridia</taxon>
        <taxon>Eubacteriales</taxon>
        <taxon>Eubacteriaceae</taxon>
        <taxon>Eubacterium</taxon>
    </lineage>
</organism>
<dbReference type="Proteomes" id="UP000597877">
    <property type="component" value="Unassembled WGS sequence"/>
</dbReference>
<evidence type="ECO:0000256" key="1">
    <source>
        <dbReference type="SAM" id="Phobius"/>
    </source>
</evidence>
<keyword evidence="1" id="KW-0472">Membrane</keyword>
<proteinExistence type="predicted"/>
<dbReference type="EMBL" id="JACOOZ010000001">
    <property type="protein sequence ID" value="MBC5666760.1"/>
    <property type="molecule type" value="Genomic_DNA"/>
</dbReference>
<keyword evidence="1" id="KW-1133">Transmembrane helix</keyword>
<dbReference type="RefSeq" id="WP_186839895.1">
    <property type="nucleotide sequence ID" value="NZ_JACOOZ010000001.1"/>
</dbReference>
<feature type="transmembrane region" description="Helical" evidence="1">
    <location>
        <begin position="19"/>
        <end position="39"/>
    </location>
</feature>
<keyword evidence="3" id="KW-1185">Reference proteome</keyword>
<name>A0ABR7F1R2_9FIRM</name>
<protein>
    <recommendedName>
        <fullName evidence="4">Teichoic acid D-Ala incorporation-associated protein DltX</fullName>
    </recommendedName>
</protein>
<evidence type="ECO:0000313" key="3">
    <source>
        <dbReference type="Proteomes" id="UP000597877"/>
    </source>
</evidence>
<evidence type="ECO:0000313" key="2">
    <source>
        <dbReference type="EMBL" id="MBC5666760.1"/>
    </source>
</evidence>